<protein>
    <submittedName>
        <fullName evidence="1">Nucleoporin protein</fullName>
    </submittedName>
</protein>
<sequence>MELSGGRSSSSSGGSTEAPAIAPQITAATTDVLNGMLQVVCACLSALIALGPDLTDLLCGPGIDVGAWTLFFHPSFRPVTALDPNAQPSLASLTSVLDLYDSHASKESRGLSPCRGGAPEVGLCIQVLAASAEKALLLLLTQATLALMRPETPPRDSLRVRHGLADEMNSFFTRWLGRRPAASPLPSSSSTASGTSCTAQVDLTYLRLAQQLVARLASNK</sequence>
<evidence type="ECO:0000313" key="1">
    <source>
        <dbReference type="EMBL" id="ROT82363.1"/>
    </source>
</evidence>
<dbReference type="OrthoDB" id="6357018at2759"/>
<dbReference type="STRING" id="6689.A0A3R7PD25"/>
<dbReference type="AlphaFoldDB" id="A0A3R7PD25"/>
<dbReference type="EMBL" id="QCYY01000837">
    <property type="protein sequence ID" value="ROT82363.1"/>
    <property type="molecule type" value="Genomic_DNA"/>
</dbReference>
<proteinExistence type="predicted"/>
<gene>
    <name evidence="1" type="ORF">C7M84_024475</name>
</gene>
<keyword evidence="2" id="KW-1185">Reference proteome</keyword>
<comment type="caution">
    <text evidence="1">The sequence shown here is derived from an EMBL/GenBank/DDBJ whole genome shotgun (WGS) entry which is preliminary data.</text>
</comment>
<evidence type="ECO:0000313" key="2">
    <source>
        <dbReference type="Proteomes" id="UP000283509"/>
    </source>
</evidence>
<reference evidence="1 2" key="2">
    <citation type="submission" date="2019-01" db="EMBL/GenBank/DDBJ databases">
        <title>The decoding of complex shrimp genome reveals the adaptation for benthos swimmer, frequently molting mechanism and breeding impact on genome.</title>
        <authorList>
            <person name="Sun Y."/>
            <person name="Gao Y."/>
            <person name="Yu Y."/>
        </authorList>
    </citation>
    <scope>NUCLEOTIDE SEQUENCE [LARGE SCALE GENOMIC DNA]</scope>
    <source>
        <tissue evidence="1">Muscle</tissue>
    </source>
</reference>
<organism evidence="1 2">
    <name type="scientific">Penaeus vannamei</name>
    <name type="common">Whiteleg shrimp</name>
    <name type="synonym">Litopenaeus vannamei</name>
    <dbReference type="NCBI Taxonomy" id="6689"/>
    <lineage>
        <taxon>Eukaryota</taxon>
        <taxon>Metazoa</taxon>
        <taxon>Ecdysozoa</taxon>
        <taxon>Arthropoda</taxon>
        <taxon>Crustacea</taxon>
        <taxon>Multicrustacea</taxon>
        <taxon>Malacostraca</taxon>
        <taxon>Eumalacostraca</taxon>
        <taxon>Eucarida</taxon>
        <taxon>Decapoda</taxon>
        <taxon>Dendrobranchiata</taxon>
        <taxon>Penaeoidea</taxon>
        <taxon>Penaeidae</taxon>
        <taxon>Penaeus</taxon>
    </lineage>
</organism>
<dbReference type="Proteomes" id="UP000283509">
    <property type="component" value="Unassembled WGS sequence"/>
</dbReference>
<name>A0A3R7PD25_PENVA</name>
<reference evidence="1 2" key="1">
    <citation type="submission" date="2018-04" db="EMBL/GenBank/DDBJ databases">
        <authorList>
            <person name="Zhang X."/>
            <person name="Yuan J."/>
            <person name="Li F."/>
            <person name="Xiang J."/>
        </authorList>
    </citation>
    <scope>NUCLEOTIDE SEQUENCE [LARGE SCALE GENOMIC DNA]</scope>
    <source>
        <tissue evidence="1">Muscle</tissue>
    </source>
</reference>
<accession>A0A3R7PD25</accession>